<evidence type="ECO:0000256" key="1">
    <source>
        <dbReference type="SAM" id="MobiDB-lite"/>
    </source>
</evidence>
<dbReference type="EnsemblPlants" id="Pp3c6_26930V3.2">
    <property type="protein sequence ID" value="Pp3c6_26930V3.2"/>
    <property type="gene ID" value="Pp3c6_26930"/>
</dbReference>
<evidence type="ECO:0000313" key="3">
    <source>
        <dbReference type="EnsemblPlants" id="Pp3c6_26930V3.2"/>
    </source>
</evidence>
<keyword evidence="4" id="KW-1185">Reference proteome</keyword>
<dbReference type="Proteomes" id="UP000006727">
    <property type="component" value="Chromosome 6"/>
</dbReference>
<dbReference type="InterPro" id="IPR032675">
    <property type="entry name" value="LRR_dom_sf"/>
</dbReference>
<proteinExistence type="predicted"/>
<feature type="compositionally biased region" description="Pro residues" evidence="1">
    <location>
        <begin position="147"/>
        <end position="162"/>
    </location>
</feature>
<keyword evidence="2" id="KW-0472">Membrane</keyword>
<dbReference type="InterPro" id="IPR001611">
    <property type="entry name" value="Leu-rich_rpt"/>
</dbReference>
<protein>
    <recommendedName>
        <fullName evidence="5">Leucine-rich repeat-containing N-terminal plant-type domain-containing protein</fullName>
    </recommendedName>
</protein>
<evidence type="ECO:0000313" key="4">
    <source>
        <dbReference type="Proteomes" id="UP000006727"/>
    </source>
</evidence>
<dbReference type="InterPro" id="IPR046959">
    <property type="entry name" value="PRK1-6/SRF4-like"/>
</dbReference>
<dbReference type="PANTHER" id="PTHR48007">
    <property type="entry name" value="LEUCINE-RICH REPEAT RECEPTOR-LIKE PROTEIN KINASE PXC1"/>
    <property type="match status" value="1"/>
</dbReference>
<dbReference type="Gene3D" id="3.80.10.10">
    <property type="entry name" value="Ribonuclease Inhibitor"/>
    <property type="match status" value="1"/>
</dbReference>
<dbReference type="Gramene" id="Pp3c6_26930V3.2">
    <property type="protein sequence ID" value="Pp3c6_26930V3.2"/>
    <property type="gene ID" value="Pp3c6_26930"/>
</dbReference>
<keyword evidence="2" id="KW-0812">Transmembrane</keyword>
<evidence type="ECO:0008006" key="5">
    <source>
        <dbReference type="Google" id="ProtNLM"/>
    </source>
</evidence>
<name>A0A7I4E5R2_PHYPA</name>
<reference evidence="3" key="3">
    <citation type="submission" date="2020-12" db="UniProtKB">
        <authorList>
            <consortium name="EnsemblPlants"/>
        </authorList>
    </citation>
    <scope>IDENTIFICATION</scope>
</reference>
<organism evidence="3 4">
    <name type="scientific">Physcomitrium patens</name>
    <name type="common">Spreading-leaved earth moss</name>
    <name type="synonym">Physcomitrella patens</name>
    <dbReference type="NCBI Taxonomy" id="3218"/>
    <lineage>
        <taxon>Eukaryota</taxon>
        <taxon>Viridiplantae</taxon>
        <taxon>Streptophyta</taxon>
        <taxon>Embryophyta</taxon>
        <taxon>Bryophyta</taxon>
        <taxon>Bryophytina</taxon>
        <taxon>Bryopsida</taxon>
        <taxon>Funariidae</taxon>
        <taxon>Funariales</taxon>
        <taxon>Funariaceae</taxon>
        <taxon>Physcomitrium</taxon>
    </lineage>
</organism>
<reference evidence="3 4" key="1">
    <citation type="journal article" date="2008" name="Science">
        <title>The Physcomitrella genome reveals evolutionary insights into the conquest of land by plants.</title>
        <authorList>
            <person name="Rensing S."/>
            <person name="Lang D."/>
            <person name="Zimmer A."/>
            <person name="Terry A."/>
            <person name="Salamov A."/>
            <person name="Shapiro H."/>
            <person name="Nishiyama T."/>
            <person name="Perroud P.-F."/>
            <person name="Lindquist E."/>
            <person name="Kamisugi Y."/>
            <person name="Tanahashi T."/>
            <person name="Sakakibara K."/>
            <person name="Fujita T."/>
            <person name="Oishi K."/>
            <person name="Shin-I T."/>
            <person name="Kuroki Y."/>
            <person name="Toyoda A."/>
            <person name="Suzuki Y."/>
            <person name="Hashimoto A."/>
            <person name="Yamaguchi K."/>
            <person name="Sugano A."/>
            <person name="Kohara Y."/>
            <person name="Fujiyama A."/>
            <person name="Anterola A."/>
            <person name="Aoki S."/>
            <person name="Ashton N."/>
            <person name="Barbazuk W.B."/>
            <person name="Barker E."/>
            <person name="Bennetzen J."/>
            <person name="Bezanilla M."/>
            <person name="Blankenship R."/>
            <person name="Cho S.H."/>
            <person name="Dutcher S."/>
            <person name="Estelle M."/>
            <person name="Fawcett J.A."/>
            <person name="Gundlach H."/>
            <person name="Hanada K."/>
            <person name="Heyl A."/>
            <person name="Hicks K.A."/>
            <person name="Hugh J."/>
            <person name="Lohr M."/>
            <person name="Mayer K."/>
            <person name="Melkozernov A."/>
            <person name="Murata T."/>
            <person name="Nelson D."/>
            <person name="Pils B."/>
            <person name="Prigge M."/>
            <person name="Reiss B."/>
            <person name="Renner T."/>
            <person name="Rombauts S."/>
            <person name="Rushton P."/>
            <person name="Sanderfoot A."/>
            <person name="Schween G."/>
            <person name="Shiu S.-H."/>
            <person name="Stueber K."/>
            <person name="Theodoulou F.L."/>
            <person name="Tu H."/>
            <person name="Van de Peer Y."/>
            <person name="Verrier P.J."/>
            <person name="Waters E."/>
            <person name="Wood A."/>
            <person name="Yang L."/>
            <person name="Cove D."/>
            <person name="Cuming A."/>
            <person name="Hasebe M."/>
            <person name="Lucas S."/>
            <person name="Mishler D.B."/>
            <person name="Reski R."/>
            <person name="Grigoriev I."/>
            <person name="Quatrano R.S."/>
            <person name="Boore J.L."/>
        </authorList>
    </citation>
    <scope>NUCLEOTIDE SEQUENCE [LARGE SCALE GENOMIC DNA]</scope>
    <source>
        <strain evidence="3 4">cv. Gransden 2004</strain>
    </source>
</reference>
<evidence type="ECO:0000256" key="2">
    <source>
        <dbReference type="SAM" id="Phobius"/>
    </source>
</evidence>
<dbReference type="Pfam" id="PF00560">
    <property type="entry name" value="LRR_1"/>
    <property type="match status" value="3"/>
</dbReference>
<accession>A0A7I4E5R2</accession>
<feature type="transmembrane region" description="Helical" evidence="2">
    <location>
        <begin position="183"/>
        <end position="205"/>
    </location>
</feature>
<dbReference type="EMBL" id="ABEU02000006">
    <property type="status" value="NOT_ANNOTATED_CDS"/>
    <property type="molecule type" value="Genomic_DNA"/>
</dbReference>
<dbReference type="PANTHER" id="PTHR48007:SF4">
    <property type="entry name" value="LEUCINE-RICH REPEAT RECEPTOR-LIKE PROTEIN KINASE PXC1"/>
    <property type="match status" value="1"/>
</dbReference>
<dbReference type="SUPFAM" id="SSF52058">
    <property type="entry name" value="L domain-like"/>
    <property type="match status" value="1"/>
</dbReference>
<sequence>MGLNGKVEGWVLQKLQLLSVLDLSHNKLNSEIIGMHPRNMTALDLSYNQLTGSFPYLLINVPTLISIKLNNNKLTGTLNGLIFSKLVNLVTLNMQNNKLTGSIPASLAGLQFLDTLDVSNNMLTGYLPPDLNPKNFRYGGNQLNNQAPPPPPYTAPPPPPKPVSTFPAHPSQAESSFLTVPTIVGIVVEAILVLAAIGISVWFFAIRKRSERTKPLDIESNQSSRRTWFLPLIPPGTEKTPKKKVFEPDTLQMGMEDPMIKVSPPLKHSKFLQHSILKKLSSRLKLEGR</sequence>
<keyword evidence="2" id="KW-1133">Transmembrane helix</keyword>
<reference evidence="3 4" key="2">
    <citation type="journal article" date="2018" name="Plant J.">
        <title>The Physcomitrella patens chromosome-scale assembly reveals moss genome structure and evolution.</title>
        <authorList>
            <person name="Lang D."/>
            <person name="Ullrich K.K."/>
            <person name="Murat F."/>
            <person name="Fuchs J."/>
            <person name="Jenkins J."/>
            <person name="Haas F.B."/>
            <person name="Piednoel M."/>
            <person name="Gundlach H."/>
            <person name="Van Bel M."/>
            <person name="Meyberg R."/>
            <person name="Vives C."/>
            <person name="Morata J."/>
            <person name="Symeonidi A."/>
            <person name="Hiss M."/>
            <person name="Muchero W."/>
            <person name="Kamisugi Y."/>
            <person name="Saleh O."/>
            <person name="Blanc G."/>
            <person name="Decker E.L."/>
            <person name="van Gessel N."/>
            <person name="Grimwood J."/>
            <person name="Hayes R.D."/>
            <person name="Graham S.W."/>
            <person name="Gunter L.E."/>
            <person name="McDaniel S.F."/>
            <person name="Hoernstein S.N.W."/>
            <person name="Larsson A."/>
            <person name="Li F.W."/>
            <person name="Perroud P.F."/>
            <person name="Phillips J."/>
            <person name="Ranjan P."/>
            <person name="Rokshar D.S."/>
            <person name="Rothfels C.J."/>
            <person name="Schneider L."/>
            <person name="Shu S."/>
            <person name="Stevenson D.W."/>
            <person name="Thummler F."/>
            <person name="Tillich M."/>
            <person name="Villarreal Aguilar J.C."/>
            <person name="Widiez T."/>
            <person name="Wong G.K."/>
            <person name="Wymore A."/>
            <person name="Zhang Y."/>
            <person name="Zimmer A.D."/>
            <person name="Quatrano R.S."/>
            <person name="Mayer K.F.X."/>
            <person name="Goodstein D."/>
            <person name="Casacuberta J.M."/>
            <person name="Vandepoele K."/>
            <person name="Reski R."/>
            <person name="Cuming A.C."/>
            <person name="Tuskan G.A."/>
            <person name="Maumus F."/>
            <person name="Salse J."/>
            <person name="Schmutz J."/>
            <person name="Rensing S.A."/>
        </authorList>
    </citation>
    <scope>NUCLEOTIDE SEQUENCE [LARGE SCALE GENOMIC DNA]</scope>
    <source>
        <strain evidence="3 4">cv. Gransden 2004</strain>
    </source>
</reference>
<feature type="region of interest" description="Disordered" evidence="1">
    <location>
        <begin position="137"/>
        <end position="169"/>
    </location>
</feature>
<dbReference type="AlphaFoldDB" id="A0A7I4E5R2"/>
<dbReference type="PRINTS" id="PR00019">
    <property type="entry name" value="LEURICHRPT"/>
</dbReference>